<dbReference type="GO" id="GO:0004888">
    <property type="term" value="F:transmembrane signaling receptor activity"/>
    <property type="evidence" value="ECO:0007669"/>
    <property type="project" value="InterPro"/>
</dbReference>
<dbReference type="PROSITE" id="PS00236">
    <property type="entry name" value="NEUROTR_ION_CHANNEL"/>
    <property type="match status" value="1"/>
</dbReference>
<feature type="domain" description="Neurotransmitter-gated ion-channel ligand-binding" evidence="6">
    <location>
        <begin position="8"/>
        <end position="137"/>
    </location>
</feature>
<feature type="transmembrane region" description="Helical" evidence="5">
    <location>
        <begin position="170"/>
        <end position="188"/>
    </location>
</feature>
<dbReference type="InterPro" id="IPR006029">
    <property type="entry name" value="Neurotrans-gated_channel_TM"/>
</dbReference>
<dbReference type="AlphaFoldDB" id="A0AAD9N9F4"/>
<dbReference type="InterPro" id="IPR006202">
    <property type="entry name" value="Neur_chan_lig-bd"/>
</dbReference>
<dbReference type="SUPFAM" id="SSF90112">
    <property type="entry name" value="Neurotransmitter-gated ion-channel transmembrane pore"/>
    <property type="match status" value="1"/>
</dbReference>
<keyword evidence="2 5" id="KW-0812">Transmembrane</keyword>
<dbReference type="GO" id="GO:0016020">
    <property type="term" value="C:membrane"/>
    <property type="evidence" value="ECO:0007669"/>
    <property type="project" value="UniProtKB-SubCell"/>
</dbReference>
<dbReference type="FunFam" id="2.70.170.10:FF:000060">
    <property type="entry name" value="Nicotinic acetylcholine receptor subunit alpha4"/>
    <property type="match status" value="1"/>
</dbReference>
<dbReference type="Pfam" id="PF02932">
    <property type="entry name" value="Neur_chan_memb"/>
    <property type="match status" value="1"/>
</dbReference>
<evidence type="ECO:0000259" key="6">
    <source>
        <dbReference type="Pfam" id="PF02931"/>
    </source>
</evidence>
<keyword evidence="5" id="KW-0406">Ion transport</keyword>
<organism evidence="8 9">
    <name type="scientific">Paralvinella palmiformis</name>
    <dbReference type="NCBI Taxonomy" id="53620"/>
    <lineage>
        <taxon>Eukaryota</taxon>
        <taxon>Metazoa</taxon>
        <taxon>Spiralia</taxon>
        <taxon>Lophotrochozoa</taxon>
        <taxon>Annelida</taxon>
        <taxon>Polychaeta</taxon>
        <taxon>Sedentaria</taxon>
        <taxon>Canalipalpata</taxon>
        <taxon>Terebellida</taxon>
        <taxon>Terebelliformia</taxon>
        <taxon>Alvinellidae</taxon>
        <taxon>Paralvinella</taxon>
    </lineage>
</organism>
<evidence type="ECO:0000313" key="8">
    <source>
        <dbReference type="EMBL" id="KAK2160313.1"/>
    </source>
</evidence>
<dbReference type="EMBL" id="JAODUP010000136">
    <property type="protein sequence ID" value="KAK2160313.1"/>
    <property type="molecule type" value="Genomic_DNA"/>
</dbReference>
<dbReference type="InterPro" id="IPR036719">
    <property type="entry name" value="Neuro-gated_channel_TM_sf"/>
</dbReference>
<keyword evidence="4 5" id="KW-0472">Membrane</keyword>
<dbReference type="PRINTS" id="PR00252">
    <property type="entry name" value="NRIONCHANNEL"/>
</dbReference>
<gene>
    <name evidence="8" type="ORF">LSH36_136g05018</name>
</gene>
<reference evidence="8" key="1">
    <citation type="journal article" date="2023" name="Mol. Biol. Evol.">
        <title>Third-Generation Sequencing Reveals the Adaptive Role of the Epigenome in Three Deep-Sea Polychaetes.</title>
        <authorList>
            <person name="Perez M."/>
            <person name="Aroh O."/>
            <person name="Sun Y."/>
            <person name="Lan Y."/>
            <person name="Juniper S.K."/>
            <person name="Young C.R."/>
            <person name="Angers B."/>
            <person name="Qian P.Y."/>
        </authorList>
    </citation>
    <scope>NUCLEOTIDE SEQUENCE</scope>
    <source>
        <strain evidence="8">P08H-3</strain>
    </source>
</reference>
<comment type="similarity">
    <text evidence="5">Belongs to the ligand-gated ion channel (TC 1.A.9) family.</text>
</comment>
<protein>
    <submittedName>
        <fullName evidence="8">Uncharacterized protein</fullName>
    </submittedName>
</protein>
<keyword evidence="9" id="KW-1185">Reference proteome</keyword>
<dbReference type="InterPro" id="IPR018000">
    <property type="entry name" value="Neurotransmitter_ion_chnl_CS"/>
</dbReference>
<comment type="caution">
    <text evidence="8">The sequence shown here is derived from an EMBL/GenBank/DDBJ whole genome shotgun (WGS) entry which is preliminary data.</text>
</comment>
<dbReference type="CDD" id="cd19064">
    <property type="entry name" value="LGIC_TM_nAChR"/>
    <property type="match status" value="1"/>
</dbReference>
<evidence type="ECO:0000256" key="5">
    <source>
        <dbReference type="RuleBase" id="RU000687"/>
    </source>
</evidence>
<evidence type="ECO:0000256" key="2">
    <source>
        <dbReference type="ARBA" id="ARBA00022692"/>
    </source>
</evidence>
<name>A0AAD9N9F4_9ANNE</name>
<dbReference type="InterPro" id="IPR006201">
    <property type="entry name" value="Neur_channel"/>
</dbReference>
<comment type="subcellular location">
    <subcellularLocation>
        <location evidence="1">Membrane</location>
        <topology evidence="1">Multi-pass membrane protein</topology>
    </subcellularLocation>
</comment>
<dbReference type="GO" id="GO:0005230">
    <property type="term" value="F:extracellular ligand-gated monoatomic ion channel activity"/>
    <property type="evidence" value="ECO:0007669"/>
    <property type="project" value="InterPro"/>
</dbReference>
<feature type="transmembrane region" description="Helical" evidence="5">
    <location>
        <begin position="139"/>
        <end position="163"/>
    </location>
</feature>
<sequence length="394" mass="45621">MRIVYLPYSADGEYTITSMGKAVIYPNGKVRYDPPMQFKSSCEINMEYFPFDEQLCNMKFGPWTHDSSKVDVLHLFHRKDSGMKREVIEEGVILKEYQQSVEWDLMKATAQENLVSYPCCPGQYFADVTFFITLRRKHLYYVINLVIPCMSMNILTILAFYLPSSSGEKIGITISVFLSLSLFQLVLFDLTPTSSLKLPLIGKYIMLTSLLVTLSVMANTIILNLNHRMSSTHKMSRIIRWIFLRMLPKILQMSSPNPDDDLTPLEENMLSYRSYYDTQHQYRNTFLGQWGIIGLQEGGDLMDFNLDKVCPACERRRLARYSSSVQKGFDGLCFLAKHYRDDYQSKQVQDEWRYVALVLDRVLLVVYIIVTVGITLEIFMNAPALYDNKKPIED</sequence>
<keyword evidence="5" id="KW-0407">Ion channel</keyword>
<keyword evidence="3 5" id="KW-1133">Transmembrane helix</keyword>
<evidence type="ECO:0000256" key="3">
    <source>
        <dbReference type="ARBA" id="ARBA00022989"/>
    </source>
</evidence>
<dbReference type="Proteomes" id="UP001208570">
    <property type="component" value="Unassembled WGS sequence"/>
</dbReference>
<evidence type="ECO:0000259" key="7">
    <source>
        <dbReference type="Pfam" id="PF02932"/>
    </source>
</evidence>
<evidence type="ECO:0000256" key="1">
    <source>
        <dbReference type="ARBA" id="ARBA00004141"/>
    </source>
</evidence>
<dbReference type="SUPFAM" id="SSF63712">
    <property type="entry name" value="Nicotinic receptor ligand binding domain-like"/>
    <property type="match status" value="1"/>
</dbReference>
<feature type="transmembrane region" description="Helical" evidence="5">
    <location>
        <begin position="362"/>
        <end position="386"/>
    </location>
</feature>
<keyword evidence="5" id="KW-0813">Transport</keyword>
<dbReference type="Pfam" id="PF02931">
    <property type="entry name" value="Neur_chan_LBD"/>
    <property type="match status" value="1"/>
</dbReference>
<dbReference type="InterPro" id="IPR038050">
    <property type="entry name" value="Neuro_actylchol_rec"/>
</dbReference>
<proteinExistence type="inferred from homology"/>
<accession>A0AAD9N9F4</accession>
<dbReference type="InterPro" id="IPR036734">
    <property type="entry name" value="Neur_chan_lig-bd_sf"/>
</dbReference>
<dbReference type="Gene3D" id="2.70.170.10">
    <property type="entry name" value="Neurotransmitter-gated ion-channel ligand-binding domain"/>
    <property type="match status" value="1"/>
</dbReference>
<evidence type="ECO:0000313" key="9">
    <source>
        <dbReference type="Proteomes" id="UP001208570"/>
    </source>
</evidence>
<dbReference type="PANTHER" id="PTHR18945">
    <property type="entry name" value="NEUROTRANSMITTER GATED ION CHANNEL"/>
    <property type="match status" value="1"/>
</dbReference>
<dbReference type="Gene3D" id="1.20.58.390">
    <property type="entry name" value="Neurotransmitter-gated ion-channel transmembrane domain"/>
    <property type="match status" value="2"/>
</dbReference>
<feature type="domain" description="Neurotransmitter-gated ion-channel transmembrane" evidence="7">
    <location>
        <begin position="145"/>
        <end position="379"/>
    </location>
</feature>
<feature type="transmembrane region" description="Helical" evidence="5">
    <location>
        <begin position="200"/>
        <end position="225"/>
    </location>
</feature>
<evidence type="ECO:0000256" key="4">
    <source>
        <dbReference type="ARBA" id="ARBA00023136"/>
    </source>
</evidence>